<evidence type="ECO:0000313" key="1">
    <source>
        <dbReference type="EMBL" id="PAD81121.1"/>
    </source>
</evidence>
<dbReference type="Proteomes" id="UP000216961">
    <property type="component" value="Unassembled WGS sequence"/>
</dbReference>
<sequence length="64" mass="7391">MTINLCTIGFLQKKLRTFVELLERNHVTKLVDIRLNNTSQLSGYSKTDDWLGLSTFCQWIGDTI</sequence>
<comment type="caution">
    <text evidence="1">The sequence shown here is derived from an EMBL/GenBank/DDBJ whole genome shotgun (WGS) entry which is preliminary data.</text>
</comment>
<accession>A0AA91TPK6</accession>
<name>A0AA91TPK6_NIACI</name>
<protein>
    <submittedName>
        <fullName evidence="1">Uncharacterized protein</fullName>
    </submittedName>
</protein>
<reference evidence="1 2" key="1">
    <citation type="submission" date="2017-07" db="EMBL/GenBank/DDBJ databases">
        <title>Isolation and whole genome analysis of endospore-forming bacteria from heroin.</title>
        <authorList>
            <person name="Kalinowski J."/>
            <person name="Ahrens B."/>
            <person name="Al-Dilaimi A."/>
            <person name="Winkler A."/>
            <person name="Wibberg D."/>
            <person name="Schleenbecker U."/>
            <person name="Ruckert C."/>
            <person name="Wolfel R."/>
            <person name="Grass G."/>
        </authorList>
    </citation>
    <scope>NUCLEOTIDE SEQUENCE [LARGE SCALE GENOMIC DNA]</scope>
    <source>
        <strain evidence="1 2">7521-2</strain>
    </source>
</reference>
<gene>
    <name evidence="1" type="ORF">CHH57_21800</name>
</gene>
<organism evidence="1 2">
    <name type="scientific">Niallia circulans</name>
    <name type="common">Bacillus circulans</name>
    <dbReference type="NCBI Taxonomy" id="1397"/>
    <lineage>
        <taxon>Bacteria</taxon>
        <taxon>Bacillati</taxon>
        <taxon>Bacillota</taxon>
        <taxon>Bacilli</taxon>
        <taxon>Bacillales</taxon>
        <taxon>Bacillaceae</taxon>
        <taxon>Niallia</taxon>
    </lineage>
</organism>
<dbReference type="AlphaFoldDB" id="A0AA91TPK6"/>
<proteinExistence type="predicted"/>
<dbReference type="EMBL" id="NPBQ01000132">
    <property type="protein sequence ID" value="PAD81121.1"/>
    <property type="molecule type" value="Genomic_DNA"/>
</dbReference>
<evidence type="ECO:0000313" key="2">
    <source>
        <dbReference type="Proteomes" id="UP000216961"/>
    </source>
</evidence>